<evidence type="ECO:0000313" key="9">
    <source>
        <dbReference type="WBParaSite" id="SMRG1_44970.1"/>
    </source>
</evidence>
<dbReference type="WBParaSite" id="SMRG1_44970.1">
    <property type="protein sequence ID" value="SMRG1_44970.1"/>
    <property type="gene ID" value="SMRG1_44970"/>
</dbReference>
<feature type="transmembrane region" description="Helical" evidence="7">
    <location>
        <begin position="12"/>
        <end position="31"/>
    </location>
</feature>
<organism evidence="8 9">
    <name type="scientific">Schistosoma margrebowiei</name>
    <dbReference type="NCBI Taxonomy" id="48269"/>
    <lineage>
        <taxon>Eukaryota</taxon>
        <taxon>Metazoa</taxon>
        <taxon>Spiralia</taxon>
        <taxon>Lophotrochozoa</taxon>
        <taxon>Platyhelminthes</taxon>
        <taxon>Trematoda</taxon>
        <taxon>Digenea</taxon>
        <taxon>Strigeidida</taxon>
        <taxon>Schistosomatoidea</taxon>
        <taxon>Schistosomatidae</taxon>
        <taxon>Schistosoma</taxon>
    </lineage>
</organism>
<dbReference type="AlphaFoldDB" id="A0AA84ZRP7"/>
<dbReference type="PIRSF" id="PIRSF002419">
    <property type="entry name" value="Tetraspanin"/>
    <property type="match status" value="1"/>
</dbReference>
<accession>A0AA84ZRP7</accession>
<feature type="disulfide bond" evidence="6">
    <location>
        <begin position="144"/>
        <end position="167"/>
    </location>
</feature>
<comment type="subcellular location">
    <subcellularLocation>
        <location evidence="1 7">Membrane</location>
        <topology evidence="1 7">Multi-pass membrane protein</topology>
    </subcellularLocation>
</comment>
<dbReference type="Gene3D" id="1.10.1450.10">
    <property type="entry name" value="Tetraspanin"/>
    <property type="match status" value="1"/>
</dbReference>
<feature type="transmembrane region" description="Helical" evidence="7">
    <location>
        <begin position="51"/>
        <end position="72"/>
    </location>
</feature>
<evidence type="ECO:0000256" key="3">
    <source>
        <dbReference type="ARBA" id="ARBA00022692"/>
    </source>
</evidence>
<dbReference type="InterPro" id="IPR008952">
    <property type="entry name" value="Tetraspanin_EC2_sf"/>
</dbReference>
<evidence type="ECO:0000256" key="1">
    <source>
        <dbReference type="ARBA" id="ARBA00004141"/>
    </source>
</evidence>
<keyword evidence="6" id="KW-1015">Disulfide bond</keyword>
<evidence type="ECO:0000256" key="4">
    <source>
        <dbReference type="ARBA" id="ARBA00022989"/>
    </source>
</evidence>
<comment type="similarity">
    <text evidence="2 7">Belongs to the tetraspanin (TM4SF) family.</text>
</comment>
<dbReference type="CDD" id="cd03127">
    <property type="entry name" value="tetraspanin_LEL"/>
    <property type="match status" value="1"/>
</dbReference>
<dbReference type="SUPFAM" id="SSF48652">
    <property type="entry name" value="Tetraspanin"/>
    <property type="match status" value="1"/>
</dbReference>
<protein>
    <recommendedName>
        <fullName evidence="7">Tetraspanin</fullName>
    </recommendedName>
</protein>
<keyword evidence="3 7" id="KW-0812">Transmembrane</keyword>
<evidence type="ECO:0000256" key="2">
    <source>
        <dbReference type="ARBA" id="ARBA00006840"/>
    </source>
</evidence>
<reference evidence="9" key="1">
    <citation type="submission" date="2023-11" db="UniProtKB">
        <authorList>
            <consortium name="WormBaseParasite"/>
        </authorList>
    </citation>
    <scope>IDENTIFICATION</scope>
</reference>
<evidence type="ECO:0000256" key="6">
    <source>
        <dbReference type="PIRSR" id="PIRSR002419-1"/>
    </source>
</evidence>
<feature type="transmembrane region" description="Helical" evidence="7">
    <location>
        <begin position="79"/>
        <end position="98"/>
    </location>
</feature>
<dbReference type="GO" id="GO:0016020">
    <property type="term" value="C:membrane"/>
    <property type="evidence" value="ECO:0007669"/>
    <property type="project" value="UniProtKB-SubCell"/>
</dbReference>
<dbReference type="InterPro" id="IPR000301">
    <property type="entry name" value="Tetraspanin_animals"/>
</dbReference>
<evidence type="ECO:0000256" key="7">
    <source>
        <dbReference type="RuleBase" id="RU361218"/>
    </source>
</evidence>
<keyword evidence="4 7" id="KW-1133">Transmembrane helix</keyword>
<dbReference type="Pfam" id="PF00335">
    <property type="entry name" value="Tetraspanin"/>
    <property type="match status" value="1"/>
</dbReference>
<feature type="disulfide bond" evidence="6">
    <location>
        <begin position="143"/>
        <end position="178"/>
    </location>
</feature>
<feature type="transmembrane region" description="Helical" evidence="7">
    <location>
        <begin position="193"/>
        <end position="213"/>
    </location>
</feature>
<evidence type="ECO:0000256" key="5">
    <source>
        <dbReference type="ARBA" id="ARBA00023136"/>
    </source>
</evidence>
<sequence length="226" mass="25796">MLLSSESWTKIFILCNCSFIVFGVVLLALGIQPQITLNQFRTILENAKPEIFLIVSISGGLGVLGSFAGIYGHSMKQKMIIYFNIFVLFIVTCMWIGMASKIALTEDRFLNLVNSSLSSTVKHYEKRVDYRMEFDELQKSFYCCGANSENDYRHPTNHRSVLTPPSCKYDRFAYPKGCVSAIIEYTQNHLNTVMYLCFIYGIIQAVYLLLSFLKIRKFDGDDFLSA</sequence>
<dbReference type="Proteomes" id="UP000050790">
    <property type="component" value="Unassembled WGS sequence"/>
</dbReference>
<keyword evidence="5 7" id="KW-0472">Membrane</keyword>
<evidence type="ECO:0000313" key="8">
    <source>
        <dbReference type="Proteomes" id="UP000050790"/>
    </source>
</evidence>
<proteinExistence type="inferred from homology"/>
<name>A0AA84ZRP7_9TREM</name>
<dbReference type="InterPro" id="IPR018499">
    <property type="entry name" value="Tetraspanin/Peripherin"/>
</dbReference>